<accession>A0A2P2QNA5</accession>
<evidence type="ECO:0000313" key="1">
    <source>
        <dbReference type="EMBL" id="MBX68496.1"/>
    </source>
</evidence>
<dbReference type="AlphaFoldDB" id="A0A2P2QNA5"/>
<dbReference type="EMBL" id="GGEC01088012">
    <property type="protein sequence ID" value="MBX68496.1"/>
    <property type="molecule type" value="Transcribed_RNA"/>
</dbReference>
<organism evidence="1">
    <name type="scientific">Rhizophora mucronata</name>
    <name type="common">Asiatic mangrove</name>
    <dbReference type="NCBI Taxonomy" id="61149"/>
    <lineage>
        <taxon>Eukaryota</taxon>
        <taxon>Viridiplantae</taxon>
        <taxon>Streptophyta</taxon>
        <taxon>Embryophyta</taxon>
        <taxon>Tracheophyta</taxon>
        <taxon>Spermatophyta</taxon>
        <taxon>Magnoliopsida</taxon>
        <taxon>eudicotyledons</taxon>
        <taxon>Gunneridae</taxon>
        <taxon>Pentapetalae</taxon>
        <taxon>rosids</taxon>
        <taxon>fabids</taxon>
        <taxon>Malpighiales</taxon>
        <taxon>Rhizophoraceae</taxon>
        <taxon>Rhizophora</taxon>
    </lineage>
</organism>
<sequence length="29" mass="3289">MISCYLSCHRAIVFLTVIFPLSNFSITVI</sequence>
<reference evidence="1" key="1">
    <citation type="submission" date="2018-02" db="EMBL/GenBank/DDBJ databases">
        <title>Rhizophora mucronata_Transcriptome.</title>
        <authorList>
            <person name="Meera S.P."/>
            <person name="Sreeshan A."/>
            <person name="Augustine A."/>
        </authorList>
    </citation>
    <scope>NUCLEOTIDE SEQUENCE</scope>
    <source>
        <tissue evidence="1">Leaf</tissue>
    </source>
</reference>
<name>A0A2P2QNA5_RHIMU</name>
<proteinExistence type="predicted"/>
<protein>
    <submittedName>
        <fullName evidence="1">Uncharacterized protein</fullName>
    </submittedName>
</protein>